<dbReference type="InterPro" id="IPR007110">
    <property type="entry name" value="Ig-like_dom"/>
</dbReference>
<sequence>MTCLDTFVRLNAVSVTIFLSFSVQGGYCELMISPAGPKQVNSIAGSNVTLAVSFSGAPDPAVAWFMGHLPVVTWTINSTTPPDIAENIRKVVKLELNGSLTFVNVTLGYTNNYTVEMTKPGMSKAALTFTLEVFERPSGNPVCFVQLVMNSSLQYHCEWPGGTPQAQLSFPAFSNTSSGAGSFSVTVNASDHLNGKAVTCIADHPAGQNKCNITANSPIDFLPAVSSTVDAQDRLVVTITCVSEASPKAVVSWTKGSEALTSGAVYQISNDTTQLQIPNYNISNILLYNYTCTCRNPLGSQMREIQLEGPSISNSSLFPNKDRTSVTLTWEIPPTSVVTGFDVQMIGPDLMKNLSNGIQARGSSNTYRSILQTSGSARSANISTLNPHQTYQFRIIPKARMMEGAPSMAHRVGPKANGLSGPAIAGIAAGIPCSLLFLLLLLGGLISLYVYYCKRKSQQTRYPKTRAVEQAITTRSATAPGQLLTGGLKSPPDYNRFQQTPSEKSMPLPTFVPPPPVRVATTV</sequence>
<dbReference type="InterPro" id="IPR036179">
    <property type="entry name" value="Ig-like_dom_sf"/>
</dbReference>
<dbReference type="InterPro" id="IPR013098">
    <property type="entry name" value="Ig_I-set"/>
</dbReference>
<dbReference type="Proteomes" id="UP000265040">
    <property type="component" value="Chromosome 16"/>
</dbReference>
<dbReference type="GeneID" id="113169016"/>
<accession>A0A7N6B1I9</accession>
<evidence type="ECO:0008006" key="10">
    <source>
        <dbReference type="Google" id="ProtNLM"/>
    </source>
</evidence>
<reference evidence="8" key="1">
    <citation type="submission" date="2021-04" db="EMBL/GenBank/DDBJ databases">
        <authorList>
            <consortium name="Wellcome Sanger Institute Data Sharing"/>
        </authorList>
    </citation>
    <scope>NUCLEOTIDE SEQUENCE [LARGE SCALE GENOMIC DNA]</scope>
</reference>
<reference evidence="8" key="3">
    <citation type="submission" date="2025-09" db="UniProtKB">
        <authorList>
            <consortium name="Ensembl"/>
        </authorList>
    </citation>
    <scope>IDENTIFICATION</scope>
</reference>
<dbReference type="InterPro" id="IPR013783">
    <property type="entry name" value="Ig-like_fold"/>
</dbReference>
<dbReference type="PROSITE" id="PS50853">
    <property type="entry name" value="FN3"/>
    <property type="match status" value="1"/>
</dbReference>
<dbReference type="InterPro" id="IPR050831">
    <property type="entry name" value="CEA_cell_adhesion"/>
</dbReference>
<evidence type="ECO:0000313" key="9">
    <source>
        <dbReference type="Proteomes" id="UP000265040"/>
    </source>
</evidence>
<dbReference type="Ensembl" id="ENSATET00000047085.2">
    <property type="protein sequence ID" value="ENSATEP00000056111.1"/>
    <property type="gene ID" value="ENSATEG00000025646.2"/>
</dbReference>
<name>A0A7N6B1I9_ANATE</name>
<dbReference type="InterPro" id="IPR003961">
    <property type="entry name" value="FN3_dom"/>
</dbReference>
<evidence type="ECO:0000313" key="8">
    <source>
        <dbReference type="Ensembl" id="ENSATEP00000056111.1"/>
    </source>
</evidence>
<dbReference type="Pfam" id="PF00041">
    <property type="entry name" value="fn3"/>
    <property type="match status" value="1"/>
</dbReference>
<dbReference type="CTD" id="147645"/>
<keyword evidence="5" id="KW-0472">Membrane</keyword>
<feature type="region of interest" description="Disordered" evidence="4">
    <location>
        <begin position="479"/>
        <end position="511"/>
    </location>
</feature>
<dbReference type="SUPFAM" id="SSF49265">
    <property type="entry name" value="Fibronectin type III"/>
    <property type="match status" value="1"/>
</dbReference>
<evidence type="ECO:0000256" key="5">
    <source>
        <dbReference type="SAM" id="Phobius"/>
    </source>
</evidence>
<dbReference type="PANTHER" id="PTHR44427:SF5">
    <property type="entry name" value="V-SET AND IMMUNOGLOBULIN DOMAIN-CONTAINING PROTEIN 10-LIKE"/>
    <property type="match status" value="1"/>
</dbReference>
<dbReference type="AlphaFoldDB" id="A0A7N6B1I9"/>
<keyword evidence="2" id="KW-0325">Glycoprotein</keyword>
<proteinExistence type="predicted"/>
<feature type="transmembrane region" description="Helical" evidence="5">
    <location>
        <begin position="424"/>
        <end position="452"/>
    </location>
</feature>
<organism evidence="8 9">
    <name type="scientific">Anabas testudineus</name>
    <name type="common">Climbing perch</name>
    <name type="synonym">Anthias testudineus</name>
    <dbReference type="NCBI Taxonomy" id="64144"/>
    <lineage>
        <taxon>Eukaryota</taxon>
        <taxon>Metazoa</taxon>
        <taxon>Chordata</taxon>
        <taxon>Craniata</taxon>
        <taxon>Vertebrata</taxon>
        <taxon>Euteleostomi</taxon>
        <taxon>Actinopterygii</taxon>
        <taxon>Neopterygii</taxon>
        <taxon>Teleostei</taxon>
        <taxon>Neoteleostei</taxon>
        <taxon>Acanthomorphata</taxon>
        <taxon>Anabantaria</taxon>
        <taxon>Anabantiformes</taxon>
        <taxon>Anabantoidei</taxon>
        <taxon>Anabantidae</taxon>
        <taxon>Anabas</taxon>
    </lineage>
</organism>
<dbReference type="RefSeq" id="XP_026225919.1">
    <property type="nucleotide sequence ID" value="XM_026370134.1"/>
</dbReference>
<dbReference type="Pfam" id="PF07679">
    <property type="entry name" value="I-set"/>
    <property type="match status" value="1"/>
</dbReference>
<evidence type="ECO:0000259" key="7">
    <source>
        <dbReference type="PROSITE" id="PS50853"/>
    </source>
</evidence>
<dbReference type="PROSITE" id="PS50835">
    <property type="entry name" value="IG_LIKE"/>
    <property type="match status" value="1"/>
</dbReference>
<dbReference type="InterPro" id="IPR036116">
    <property type="entry name" value="FN3_sf"/>
</dbReference>
<dbReference type="PANTHER" id="PTHR44427">
    <property type="entry name" value="CARCINOEMBRYONIC ANTIGEN-RELATED CELL ADHESION MOLECULE 19"/>
    <property type="match status" value="1"/>
</dbReference>
<evidence type="ECO:0000256" key="3">
    <source>
        <dbReference type="ARBA" id="ARBA00023319"/>
    </source>
</evidence>
<keyword evidence="1" id="KW-0732">Signal</keyword>
<dbReference type="InParanoid" id="A0A7N6B1I9"/>
<feature type="domain" description="Fibronectin type-III" evidence="7">
    <location>
        <begin position="306"/>
        <end position="417"/>
    </location>
</feature>
<dbReference type="CDD" id="cd00063">
    <property type="entry name" value="FN3"/>
    <property type="match status" value="1"/>
</dbReference>
<keyword evidence="5" id="KW-1133">Transmembrane helix</keyword>
<protein>
    <recommendedName>
        <fullName evidence="10">V-set and immunoglobulin domain containing 10 like</fullName>
    </recommendedName>
</protein>
<evidence type="ECO:0000256" key="1">
    <source>
        <dbReference type="ARBA" id="ARBA00022729"/>
    </source>
</evidence>
<dbReference type="GeneTree" id="ENSGT00860000135013"/>
<evidence type="ECO:0000256" key="2">
    <source>
        <dbReference type="ARBA" id="ARBA00023180"/>
    </source>
</evidence>
<dbReference type="OrthoDB" id="6159398at2759"/>
<reference evidence="8" key="2">
    <citation type="submission" date="2025-08" db="UniProtKB">
        <authorList>
            <consortium name="Ensembl"/>
        </authorList>
    </citation>
    <scope>IDENTIFICATION</scope>
</reference>
<dbReference type="Gene3D" id="2.60.40.10">
    <property type="entry name" value="Immunoglobulins"/>
    <property type="match status" value="3"/>
</dbReference>
<keyword evidence="5" id="KW-0812">Transmembrane</keyword>
<dbReference type="SUPFAM" id="SSF48726">
    <property type="entry name" value="Immunoglobulin"/>
    <property type="match status" value="2"/>
</dbReference>
<feature type="domain" description="Ig-like" evidence="6">
    <location>
        <begin position="223"/>
        <end position="308"/>
    </location>
</feature>
<evidence type="ECO:0000256" key="4">
    <source>
        <dbReference type="SAM" id="MobiDB-lite"/>
    </source>
</evidence>
<keyword evidence="3" id="KW-0393">Immunoglobulin domain</keyword>
<evidence type="ECO:0000259" key="6">
    <source>
        <dbReference type="PROSITE" id="PS50835"/>
    </source>
</evidence>
<keyword evidence="9" id="KW-1185">Reference proteome</keyword>